<gene>
    <name evidence="5" type="ORF">SAMN02949497_4602</name>
</gene>
<dbReference type="SMART" id="SM00892">
    <property type="entry name" value="Endonuclease_NS"/>
    <property type="match status" value="1"/>
</dbReference>
<dbReference type="GO" id="GO:0003676">
    <property type="term" value="F:nucleic acid binding"/>
    <property type="evidence" value="ECO:0007669"/>
    <property type="project" value="InterPro"/>
</dbReference>
<name>A0A1Y6D8Y2_9GAMM</name>
<dbReference type="Proteomes" id="UP000192923">
    <property type="component" value="Unassembled WGS sequence"/>
</dbReference>
<dbReference type="GO" id="GO:0016787">
    <property type="term" value="F:hydrolase activity"/>
    <property type="evidence" value="ECO:0007669"/>
    <property type="project" value="InterPro"/>
</dbReference>
<dbReference type="SMART" id="SM00477">
    <property type="entry name" value="NUC"/>
    <property type="match status" value="1"/>
</dbReference>
<evidence type="ECO:0000259" key="4">
    <source>
        <dbReference type="SMART" id="SM00892"/>
    </source>
</evidence>
<protein>
    <submittedName>
        <fullName evidence="5">Endonuclease G</fullName>
    </submittedName>
</protein>
<keyword evidence="6" id="KW-1185">Reference proteome</keyword>
<sequence>MNLRKLLALWALFAGVWRWGRGNPVALLLALAGLGGWYGYEALYVRPQMAYLGLPQATRWADPMTWTRVFRNQGYLAGYSELRGDPLWVIYALSAPPADAPHLKRLNRFIADGRSLTRIGHDDYDKSGYDRGHMAPNHAISLLYGRAGQRDTFLMTNIVPQTAALNERVWERLEEMELDRLAPRLGKLWVVTGPVFEGGTERLKSAFRVEVPDACYKIYAAQGADGAPRFLAVVVPQTVRGNESLDRFVVTVDEVERRTGFDFFPGLDPKLEPAAEGKIDPVFWQVGEWAAVAGRYGDRKGKFTGRE</sequence>
<keyword evidence="2" id="KW-0479">Metal-binding</keyword>
<keyword evidence="5" id="KW-0255">Endonuclease</keyword>
<feature type="active site" description="Proton acceptor" evidence="1">
    <location>
        <position position="133"/>
    </location>
</feature>
<dbReference type="GO" id="GO:0004519">
    <property type="term" value="F:endonuclease activity"/>
    <property type="evidence" value="ECO:0007669"/>
    <property type="project" value="UniProtKB-KW"/>
</dbReference>
<keyword evidence="5" id="KW-0378">Hydrolase</keyword>
<dbReference type="STRING" id="1760988.SAMN02949497_4602"/>
<evidence type="ECO:0000313" key="6">
    <source>
        <dbReference type="Proteomes" id="UP000192923"/>
    </source>
</evidence>
<keyword evidence="5" id="KW-0540">Nuclease</keyword>
<dbReference type="InterPro" id="IPR044925">
    <property type="entry name" value="His-Me_finger_sf"/>
</dbReference>
<dbReference type="EMBL" id="FXAM01000001">
    <property type="protein sequence ID" value="SMF97183.1"/>
    <property type="molecule type" value="Genomic_DNA"/>
</dbReference>
<feature type="domain" description="DNA/RNA non-specific endonuclease/pyrophosphatase/phosphodiesterase" evidence="4">
    <location>
        <begin position="71"/>
        <end position="270"/>
    </location>
</feature>
<dbReference type="InterPro" id="IPR044929">
    <property type="entry name" value="DNA/RNA_non-sp_Endonuclease_sf"/>
</dbReference>
<evidence type="ECO:0000313" key="5">
    <source>
        <dbReference type="EMBL" id="SMF97183.1"/>
    </source>
</evidence>
<dbReference type="AlphaFoldDB" id="A0A1Y6D8Y2"/>
<organism evidence="5 6">
    <name type="scientific">Methylomagnum ishizawai</name>
    <dbReference type="NCBI Taxonomy" id="1760988"/>
    <lineage>
        <taxon>Bacteria</taxon>
        <taxon>Pseudomonadati</taxon>
        <taxon>Pseudomonadota</taxon>
        <taxon>Gammaproteobacteria</taxon>
        <taxon>Methylococcales</taxon>
        <taxon>Methylococcaceae</taxon>
        <taxon>Methylomagnum</taxon>
    </lineage>
</organism>
<dbReference type="InterPro" id="IPR020821">
    <property type="entry name" value="ENPP1-3/EXOG-like_nuc-like"/>
</dbReference>
<dbReference type="RefSeq" id="WP_085216354.1">
    <property type="nucleotide sequence ID" value="NZ_FXAM01000001.1"/>
</dbReference>
<proteinExistence type="predicted"/>
<dbReference type="InterPro" id="IPR040255">
    <property type="entry name" value="Non-specific_endonuclease"/>
</dbReference>
<evidence type="ECO:0000256" key="1">
    <source>
        <dbReference type="PIRSR" id="PIRSR640255-1"/>
    </source>
</evidence>
<evidence type="ECO:0000259" key="3">
    <source>
        <dbReference type="SMART" id="SM00477"/>
    </source>
</evidence>
<dbReference type="InterPro" id="IPR001604">
    <property type="entry name" value="Endo_G_ENPP1-like_dom"/>
</dbReference>
<dbReference type="Gene3D" id="3.40.570.10">
    <property type="entry name" value="Extracellular Endonuclease, subunit A"/>
    <property type="match status" value="1"/>
</dbReference>
<feature type="domain" description="ENPP1-3/EXOG-like endonuclease/phosphodiesterase" evidence="3">
    <location>
        <begin position="72"/>
        <end position="270"/>
    </location>
</feature>
<dbReference type="SUPFAM" id="SSF54060">
    <property type="entry name" value="His-Me finger endonucleases"/>
    <property type="match status" value="1"/>
</dbReference>
<dbReference type="OrthoDB" id="9811262at2"/>
<evidence type="ECO:0000256" key="2">
    <source>
        <dbReference type="PIRSR" id="PIRSR640255-2"/>
    </source>
</evidence>
<reference evidence="5 6" key="1">
    <citation type="submission" date="2016-12" db="EMBL/GenBank/DDBJ databases">
        <authorList>
            <person name="Song W.-J."/>
            <person name="Kurnit D.M."/>
        </authorList>
    </citation>
    <scope>NUCLEOTIDE SEQUENCE [LARGE SCALE GENOMIC DNA]</scope>
    <source>
        <strain evidence="5 6">175</strain>
    </source>
</reference>
<dbReference type="GO" id="GO:0046872">
    <property type="term" value="F:metal ion binding"/>
    <property type="evidence" value="ECO:0007669"/>
    <property type="project" value="UniProtKB-KW"/>
</dbReference>
<dbReference type="Pfam" id="PF01223">
    <property type="entry name" value="Endonuclease_NS"/>
    <property type="match status" value="1"/>
</dbReference>
<dbReference type="PANTHER" id="PTHR13966:SF5">
    <property type="entry name" value="ENDONUCLEASE G, MITOCHONDRIAL"/>
    <property type="match status" value="1"/>
</dbReference>
<dbReference type="PANTHER" id="PTHR13966">
    <property type="entry name" value="ENDONUCLEASE RELATED"/>
    <property type="match status" value="1"/>
</dbReference>
<accession>A0A1Y6D8Y2</accession>
<feature type="binding site" evidence="2">
    <location>
        <position position="166"/>
    </location>
    <ligand>
        <name>Mg(2+)</name>
        <dbReference type="ChEBI" id="CHEBI:18420"/>
        <note>catalytic</note>
    </ligand>
</feature>